<feature type="region of interest" description="Disordered" evidence="1">
    <location>
        <begin position="1"/>
        <end position="25"/>
    </location>
</feature>
<feature type="compositionally biased region" description="Polar residues" evidence="1">
    <location>
        <begin position="1"/>
        <end position="10"/>
    </location>
</feature>
<keyword evidence="3" id="KW-1185">Reference proteome</keyword>
<feature type="compositionally biased region" description="Basic and acidic residues" evidence="1">
    <location>
        <begin position="11"/>
        <end position="25"/>
    </location>
</feature>
<sequence>MLVVRASNQAFHEDPSTDAVEHPQDPESAGFQWVKLLIVLHKELQLEPMPFHQGPLGAMQLAILDQSAICVGLGLEIFGCARRALILKRCMAETSEAEGRHEGRYHMTWVIPSRRARGALTATSIERRNAPVSTRLLHSEIWSPSVAAPLCSQGRGGAWDVRWTGRSVFQLRPHDPSSLGCSIRSLIVSVLFCLWYISEEAGSRGRSRNRGSKADKNRGRIARSIAPVCSWGARFGTACPANPNLRDASVQEAGAVSSHDFPNALEHQAQSRPQARVLEEAGLPVLRCDDLVTGRLSKGAGALVSAKAKPNSVSVCEELRKVEAHALRRL</sequence>
<name>A0A812YSH0_9DINO</name>
<accession>A0A812YSH0</accession>
<dbReference type="Proteomes" id="UP000601435">
    <property type="component" value="Unassembled WGS sequence"/>
</dbReference>
<gene>
    <name evidence="2" type="ORF">SNEC2469_LOCUS23343</name>
</gene>
<proteinExistence type="predicted"/>
<protein>
    <submittedName>
        <fullName evidence="2">Uncharacterized protein</fullName>
    </submittedName>
</protein>
<dbReference type="AlphaFoldDB" id="A0A812YSH0"/>
<dbReference type="EMBL" id="CAJNJA010043452">
    <property type="protein sequence ID" value="CAE7793764.1"/>
    <property type="molecule type" value="Genomic_DNA"/>
</dbReference>
<evidence type="ECO:0000256" key="1">
    <source>
        <dbReference type="SAM" id="MobiDB-lite"/>
    </source>
</evidence>
<organism evidence="2 3">
    <name type="scientific">Symbiodinium necroappetens</name>
    <dbReference type="NCBI Taxonomy" id="1628268"/>
    <lineage>
        <taxon>Eukaryota</taxon>
        <taxon>Sar</taxon>
        <taxon>Alveolata</taxon>
        <taxon>Dinophyceae</taxon>
        <taxon>Suessiales</taxon>
        <taxon>Symbiodiniaceae</taxon>
        <taxon>Symbiodinium</taxon>
    </lineage>
</organism>
<evidence type="ECO:0000313" key="2">
    <source>
        <dbReference type="EMBL" id="CAE7793764.1"/>
    </source>
</evidence>
<dbReference type="OrthoDB" id="10315154at2759"/>
<evidence type="ECO:0000313" key="3">
    <source>
        <dbReference type="Proteomes" id="UP000601435"/>
    </source>
</evidence>
<reference evidence="2" key="1">
    <citation type="submission" date="2021-02" db="EMBL/GenBank/DDBJ databases">
        <authorList>
            <person name="Dougan E. K."/>
            <person name="Rhodes N."/>
            <person name="Thang M."/>
            <person name="Chan C."/>
        </authorList>
    </citation>
    <scope>NUCLEOTIDE SEQUENCE</scope>
</reference>
<comment type="caution">
    <text evidence="2">The sequence shown here is derived from an EMBL/GenBank/DDBJ whole genome shotgun (WGS) entry which is preliminary data.</text>
</comment>